<dbReference type="STRING" id="1760988.SAMN02949497_3292"/>
<dbReference type="PANTHER" id="PTHR43395">
    <property type="entry name" value="SENSOR HISTIDINE KINASE CHEA"/>
    <property type="match status" value="1"/>
</dbReference>
<feature type="compositionally biased region" description="Pro residues" evidence="3">
    <location>
        <begin position="132"/>
        <end position="142"/>
    </location>
</feature>
<accession>A0A1Y6D7W1</accession>
<feature type="modified residue" description="Phosphohistidine" evidence="2">
    <location>
        <position position="46"/>
    </location>
</feature>
<gene>
    <name evidence="5" type="ORF">SAMN02949497_3292</name>
</gene>
<dbReference type="PROSITE" id="PS50894">
    <property type="entry name" value="HPT"/>
    <property type="match status" value="1"/>
</dbReference>
<organism evidence="5 6">
    <name type="scientific">Methylomagnum ishizawai</name>
    <dbReference type="NCBI Taxonomy" id="1760988"/>
    <lineage>
        <taxon>Bacteria</taxon>
        <taxon>Pseudomonadati</taxon>
        <taxon>Pseudomonadota</taxon>
        <taxon>Gammaproteobacteria</taxon>
        <taxon>Methylococcales</taxon>
        <taxon>Methylococcaceae</taxon>
        <taxon>Methylomagnum</taxon>
    </lineage>
</organism>
<reference evidence="5 6" key="1">
    <citation type="submission" date="2016-12" db="EMBL/GenBank/DDBJ databases">
        <authorList>
            <person name="Song W.-J."/>
            <person name="Kurnit D.M."/>
        </authorList>
    </citation>
    <scope>NUCLEOTIDE SEQUENCE [LARGE SCALE GENOMIC DNA]</scope>
    <source>
        <strain evidence="5 6">175</strain>
    </source>
</reference>
<keyword evidence="6" id="KW-1185">Reference proteome</keyword>
<feature type="compositionally biased region" description="Low complexity" evidence="3">
    <location>
        <begin position="143"/>
        <end position="153"/>
    </location>
</feature>
<dbReference type="AlphaFoldDB" id="A0A1Y6D7W1"/>
<dbReference type="PANTHER" id="PTHR43395:SF1">
    <property type="entry name" value="CHEMOTAXIS PROTEIN CHEA"/>
    <property type="match status" value="1"/>
</dbReference>
<evidence type="ECO:0000256" key="3">
    <source>
        <dbReference type="SAM" id="MobiDB-lite"/>
    </source>
</evidence>
<dbReference type="EMBL" id="FXAM01000001">
    <property type="protein sequence ID" value="SMF95915.1"/>
    <property type="molecule type" value="Genomic_DNA"/>
</dbReference>
<feature type="region of interest" description="Disordered" evidence="3">
    <location>
        <begin position="128"/>
        <end position="187"/>
    </location>
</feature>
<dbReference type="InterPro" id="IPR008207">
    <property type="entry name" value="Sig_transdc_His_kin_Hpt_dom"/>
</dbReference>
<evidence type="ECO:0000259" key="4">
    <source>
        <dbReference type="PROSITE" id="PS50894"/>
    </source>
</evidence>
<evidence type="ECO:0000256" key="2">
    <source>
        <dbReference type="PROSITE-ProRule" id="PRU00110"/>
    </source>
</evidence>
<dbReference type="Proteomes" id="UP000192923">
    <property type="component" value="Unassembled WGS sequence"/>
</dbReference>
<dbReference type="CDD" id="cd00088">
    <property type="entry name" value="HPT"/>
    <property type="match status" value="1"/>
</dbReference>
<dbReference type="GO" id="GO:0004672">
    <property type="term" value="F:protein kinase activity"/>
    <property type="evidence" value="ECO:0007669"/>
    <property type="project" value="UniProtKB-ARBA"/>
</dbReference>
<dbReference type="SMART" id="SM00073">
    <property type="entry name" value="HPT"/>
    <property type="match status" value="1"/>
</dbReference>
<dbReference type="InterPro" id="IPR036641">
    <property type="entry name" value="HPT_dom_sf"/>
</dbReference>
<dbReference type="RefSeq" id="WP_254899393.1">
    <property type="nucleotide sequence ID" value="NZ_FXAM01000001.1"/>
</dbReference>
<sequence>MSAPDAFLLELFREEMAAHTAALTEGLLTLERGAGATTEPLMRAAHSIKGAARVVDLLPAERIAHHMEDVFVALEERRLTLDAGAIDTLLQAVDWLLGLSLVDGGELPDWLDHHAEAAEAWSGRIAALLNPPETPAPPPDADPPQAANLAPEAEAPPPTAAPGPALPNPPHRPNHPTTAPRPTGPSR</sequence>
<keyword evidence="1" id="KW-0902">Two-component regulatory system</keyword>
<keyword evidence="2" id="KW-0597">Phosphoprotein</keyword>
<name>A0A1Y6D7W1_9GAMM</name>
<protein>
    <submittedName>
        <fullName evidence="5">Hpt domain-containing protein</fullName>
    </submittedName>
</protein>
<dbReference type="InterPro" id="IPR051315">
    <property type="entry name" value="Bact_Chemotaxis_CheA"/>
</dbReference>
<evidence type="ECO:0000256" key="1">
    <source>
        <dbReference type="ARBA" id="ARBA00023012"/>
    </source>
</evidence>
<dbReference type="Pfam" id="PF01627">
    <property type="entry name" value="Hpt"/>
    <property type="match status" value="1"/>
</dbReference>
<evidence type="ECO:0000313" key="6">
    <source>
        <dbReference type="Proteomes" id="UP000192923"/>
    </source>
</evidence>
<feature type="compositionally biased region" description="Pro residues" evidence="3">
    <location>
        <begin position="154"/>
        <end position="171"/>
    </location>
</feature>
<feature type="domain" description="HPt" evidence="4">
    <location>
        <begin position="1"/>
        <end position="103"/>
    </location>
</feature>
<dbReference type="GO" id="GO:0000160">
    <property type="term" value="P:phosphorelay signal transduction system"/>
    <property type="evidence" value="ECO:0007669"/>
    <property type="project" value="UniProtKB-KW"/>
</dbReference>
<evidence type="ECO:0000313" key="5">
    <source>
        <dbReference type="EMBL" id="SMF95915.1"/>
    </source>
</evidence>
<dbReference type="SUPFAM" id="SSF47226">
    <property type="entry name" value="Histidine-containing phosphotransfer domain, HPT domain"/>
    <property type="match status" value="1"/>
</dbReference>
<proteinExistence type="predicted"/>
<dbReference type="Gene3D" id="1.20.120.160">
    <property type="entry name" value="HPT domain"/>
    <property type="match status" value="1"/>
</dbReference>